<dbReference type="Proteomes" id="UP000248553">
    <property type="component" value="Unassembled WGS sequence"/>
</dbReference>
<evidence type="ECO:0000256" key="3">
    <source>
        <dbReference type="ARBA" id="ARBA00022801"/>
    </source>
</evidence>
<dbReference type="EMBL" id="QHKM01000004">
    <property type="protein sequence ID" value="RAK66221.1"/>
    <property type="molecule type" value="Genomic_DNA"/>
</dbReference>
<dbReference type="PANTHER" id="PTHR33516:SF2">
    <property type="entry name" value="LEXA REPRESSOR-RELATED"/>
    <property type="match status" value="1"/>
</dbReference>
<dbReference type="CDD" id="cd06529">
    <property type="entry name" value="S24_LexA-like"/>
    <property type="match status" value="1"/>
</dbReference>
<name>A0A328BIC0_9BACT</name>
<dbReference type="PANTHER" id="PTHR33516">
    <property type="entry name" value="LEXA REPRESSOR"/>
    <property type="match status" value="1"/>
</dbReference>
<evidence type="ECO:0000256" key="5">
    <source>
        <dbReference type="ARBA" id="ARBA00023204"/>
    </source>
</evidence>
<sequence length="159" mass="17557">MRITPFSVGTDWAGQTLPLFACAVPAGFPSPADDHLDAPINLHEMLFTHPASTFLARVSGDSMTGAGIRHDDIIAVDRALQPQDGSIVVAVLDGEHTVKRLRRLGEQTWLEPDNPRYPIIRLNEGCQLVIFGVVTHVIHSFRERKARAVPPTARPRKRP</sequence>
<reference evidence="10" key="1">
    <citation type="submission" date="2018-05" db="EMBL/GenBank/DDBJ databases">
        <authorList>
            <person name="Nie L."/>
        </authorList>
    </citation>
    <scope>NUCLEOTIDE SEQUENCE [LARGE SCALE GENOMIC DNA]</scope>
    <source>
        <strain evidence="10">NL</strain>
    </source>
</reference>
<organism evidence="9 10">
    <name type="scientific">Hymenobacter edaphi</name>
    <dbReference type="NCBI Taxonomy" id="2211146"/>
    <lineage>
        <taxon>Bacteria</taxon>
        <taxon>Pseudomonadati</taxon>
        <taxon>Bacteroidota</taxon>
        <taxon>Cytophagia</taxon>
        <taxon>Cytophagales</taxon>
        <taxon>Hymenobacteraceae</taxon>
        <taxon>Hymenobacter</taxon>
    </lineage>
</organism>
<dbReference type="InterPro" id="IPR015927">
    <property type="entry name" value="Peptidase_S24_S26A/B/C"/>
</dbReference>
<dbReference type="OrthoDB" id="9787787at2"/>
<dbReference type="InterPro" id="IPR006197">
    <property type="entry name" value="Peptidase_S24_LexA"/>
</dbReference>
<evidence type="ECO:0000313" key="9">
    <source>
        <dbReference type="EMBL" id="RAK66221.1"/>
    </source>
</evidence>
<dbReference type="InterPro" id="IPR050077">
    <property type="entry name" value="LexA_repressor"/>
</dbReference>
<protein>
    <recommendedName>
        <fullName evidence="8">Peptidase S24/S26A/S26B/S26C domain-containing protein</fullName>
    </recommendedName>
</protein>
<keyword evidence="5" id="KW-0234">DNA repair</keyword>
<keyword evidence="2" id="KW-0227">DNA damage</keyword>
<evidence type="ECO:0000259" key="8">
    <source>
        <dbReference type="Pfam" id="PF00717"/>
    </source>
</evidence>
<evidence type="ECO:0000313" key="10">
    <source>
        <dbReference type="Proteomes" id="UP000248553"/>
    </source>
</evidence>
<dbReference type="PRINTS" id="PR00726">
    <property type="entry name" value="LEXASERPTASE"/>
</dbReference>
<keyword evidence="6" id="KW-0742">SOS response</keyword>
<evidence type="ECO:0000256" key="6">
    <source>
        <dbReference type="ARBA" id="ARBA00023236"/>
    </source>
</evidence>
<keyword evidence="10" id="KW-1185">Reference proteome</keyword>
<gene>
    <name evidence="9" type="ORF">DLM85_15710</name>
</gene>
<comment type="caution">
    <text evidence="9">The sequence shown here is derived from an EMBL/GenBank/DDBJ whole genome shotgun (WGS) entry which is preliminary data.</text>
</comment>
<dbReference type="NCBIfam" id="NF007621">
    <property type="entry name" value="PRK10276.1"/>
    <property type="match status" value="1"/>
</dbReference>
<evidence type="ECO:0000256" key="4">
    <source>
        <dbReference type="ARBA" id="ARBA00022813"/>
    </source>
</evidence>
<keyword evidence="4 7" id="KW-0068">Autocatalytic cleavage</keyword>
<feature type="domain" description="Peptidase S24/S26A/S26B/S26C" evidence="8">
    <location>
        <begin position="23"/>
        <end position="134"/>
    </location>
</feature>
<evidence type="ECO:0000256" key="7">
    <source>
        <dbReference type="RuleBase" id="RU003991"/>
    </source>
</evidence>
<dbReference type="Pfam" id="PF00717">
    <property type="entry name" value="Peptidase_S24"/>
    <property type="match status" value="1"/>
</dbReference>
<dbReference type="GO" id="GO:0009432">
    <property type="term" value="P:SOS response"/>
    <property type="evidence" value="ECO:0007669"/>
    <property type="project" value="UniProtKB-KW"/>
</dbReference>
<evidence type="ECO:0000256" key="1">
    <source>
        <dbReference type="ARBA" id="ARBA00007484"/>
    </source>
</evidence>
<dbReference type="InterPro" id="IPR036286">
    <property type="entry name" value="LexA/Signal_pep-like_sf"/>
</dbReference>
<dbReference type="InterPro" id="IPR039418">
    <property type="entry name" value="LexA-like"/>
</dbReference>
<keyword evidence="3 7" id="KW-0378">Hydrolase</keyword>
<dbReference type="GO" id="GO:0003677">
    <property type="term" value="F:DNA binding"/>
    <property type="evidence" value="ECO:0007669"/>
    <property type="project" value="InterPro"/>
</dbReference>
<accession>A0A328BIC0</accession>
<dbReference type="GO" id="GO:0006355">
    <property type="term" value="P:regulation of DNA-templated transcription"/>
    <property type="evidence" value="ECO:0007669"/>
    <property type="project" value="InterPro"/>
</dbReference>
<dbReference type="Gene3D" id="2.10.109.10">
    <property type="entry name" value="Umud Fragment, subunit A"/>
    <property type="match status" value="1"/>
</dbReference>
<dbReference type="AlphaFoldDB" id="A0A328BIC0"/>
<comment type="similarity">
    <text evidence="1 7">Belongs to the peptidase S24 family.</text>
</comment>
<dbReference type="GO" id="GO:0016787">
    <property type="term" value="F:hydrolase activity"/>
    <property type="evidence" value="ECO:0007669"/>
    <property type="project" value="UniProtKB-KW"/>
</dbReference>
<proteinExistence type="inferred from homology"/>
<evidence type="ECO:0000256" key="2">
    <source>
        <dbReference type="ARBA" id="ARBA00022763"/>
    </source>
</evidence>
<dbReference type="SUPFAM" id="SSF51306">
    <property type="entry name" value="LexA/Signal peptidase"/>
    <property type="match status" value="1"/>
</dbReference>
<dbReference type="GO" id="GO:0006281">
    <property type="term" value="P:DNA repair"/>
    <property type="evidence" value="ECO:0007669"/>
    <property type="project" value="UniProtKB-KW"/>
</dbReference>